<evidence type="ECO:0000256" key="14">
    <source>
        <dbReference type="ARBA" id="ARBA00023136"/>
    </source>
</evidence>
<evidence type="ECO:0000256" key="5">
    <source>
        <dbReference type="ARBA" id="ARBA00022475"/>
    </source>
</evidence>
<dbReference type="SMART" id="SM00304">
    <property type="entry name" value="HAMP"/>
    <property type="match status" value="1"/>
</dbReference>
<dbReference type="InterPro" id="IPR000014">
    <property type="entry name" value="PAS"/>
</dbReference>
<keyword evidence="15" id="KW-0175">Coiled coil</keyword>
<dbReference type="GO" id="GO:0005886">
    <property type="term" value="C:plasma membrane"/>
    <property type="evidence" value="ECO:0007669"/>
    <property type="project" value="UniProtKB-SubCell"/>
</dbReference>
<keyword evidence="12 16" id="KW-1133">Transmembrane helix</keyword>
<evidence type="ECO:0000256" key="1">
    <source>
        <dbReference type="ARBA" id="ARBA00000085"/>
    </source>
</evidence>
<dbReference type="FunFam" id="1.10.287.130:FF:000001">
    <property type="entry name" value="Two-component sensor histidine kinase"/>
    <property type="match status" value="1"/>
</dbReference>
<dbReference type="InterPro" id="IPR050351">
    <property type="entry name" value="BphY/WalK/GraS-like"/>
</dbReference>
<evidence type="ECO:0000256" key="9">
    <source>
        <dbReference type="ARBA" id="ARBA00022741"/>
    </source>
</evidence>
<dbReference type="PROSITE" id="PS50112">
    <property type="entry name" value="PAS"/>
    <property type="match status" value="1"/>
</dbReference>
<evidence type="ECO:0000259" key="18">
    <source>
        <dbReference type="PROSITE" id="PS50112"/>
    </source>
</evidence>
<dbReference type="GO" id="GO:0007234">
    <property type="term" value="P:osmosensory signaling via phosphorelay pathway"/>
    <property type="evidence" value="ECO:0007669"/>
    <property type="project" value="TreeGrafter"/>
</dbReference>
<dbReference type="PROSITE" id="PS50109">
    <property type="entry name" value="HIS_KIN"/>
    <property type="match status" value="1"/>
</dbReference>
<protein>
    <recommendedName>
        <fullName evidence="4">histidine kinase</fullName>
        <ecNumber evidence="4">2.7.13.3</ecNumber>
    </recommendedName>
</protein>
<dbReference type="Pfam" id="PF02518">
    <property type="entry name" value="HATPase_c"/>
    <property type="match status" value="1"/>
</dbReference>
<evidence type="ECO:0000256" key="12">
    <source>
        <dbReference type="ARBA" id="ARBA00022989"/>
    </source>
</evidence>
<dbReference type="Pfam" id="PF00672">
    <property type="entry name" value="HAMP"/>
    <property type="match status" value="1"/>
</dbReference>
<gene>
    <name evidence="20" type="primary">walK</name>
    <name evidence="20" type="ORF">UZ20_WS6002000402</name>
</gene>
<evidence type="ECO:0000256" key="16">
    <source>
        <dbReference type="SAM" id="Phobius"/>
    </source>
</evidence>
<dbReference type="GO" id="GO:0000156">
    <property type="term" value="F:phosphorelay response regulator activity"/>
    <property type="evidence" value="ECO:0007669"/>
    <property type="project" value="TreeGrafter"/>
</dbReference>
<feature type="coiled-coil region" evidence="15">
    <location>
        <begin position="361"/>
        <end position="406"/>
    </location>
</feature>
<dbReference type="SMART" id="SM00388">
    <property type="entry name" value="HisKA"/>
    <property type="match status" value="1"/>
</dbReference>
<dbReference type="SUPFAM" id="SSF158472">
    <property type="entry name" value="HAMP domain-like"/>
    <property type="match status" value="1"/>
</dbReference>
<evidence type="ECO:0000256" key="6">
    <source>
        <dbReference type="ARBA" id="ARBA00022553"/>
    </source>
</evidence>
<dbReference type="SMART" id="SM00387">
    <property type="entry name" value="HATPase_c"/>
    <property type="match status" value="1"/>
</dbReference>
<dbReference type="InterPro" id="IPR036890">
    <property type="entry name" value="HATPase_C_sf"/>
</dbReference>
<evidence type="ECO:0000259" key="19">
    <source>
        <dbReference type="PROSITE" id="PS50885"/>
    </source>
</evidence>
<dbReference type="PANTHER" id="PTHR42878:SF7">
    <property type="entry name" value="SENSOR HISTIDINE KINASE GLRK"/>
    <property type="match status" value="1"/>
</dbReference>
<keyword evidence="10 20" id="KW-0418">Kinase</keyword>
<dbReference type="PRINTS" id="PR00344">
    <property type="entry name" value="BCTRLSENSOR"/>
</dbReference>
<keyword evidence="6" id="KW-0597">Phosphoprotein</keyword>
<keyword evidence="5" id="KW-1003">Cell membrane</keyword>
<dbReference type="GO" id="GO:0005524">
    <property type="term" value="F:ATP binding"/>
    <property type="evidence" value="ECO:0007669"/>
    <property type="project" value="UniProtKB-KW"/>
</dbReference>
<proteinExistence type="predicted"/>
<evidence type="ECO:0000256" key="11">
    <source>
        <dbReference type="ARBA" id="ARBA00022840"/>
    </source>
</evidence>
<keyword evidence="8 16" id="KW-0812">Transmembrane</keyword>
<evidence type="ECO:0000313" key="20">
    <source>
        <dbReference type="EMBL" id="KXK09598.1"/>
    </source>
</evidence>
<dbReference type="InterPro" id="IPR003661">
    <property type="entry name" value="HisK_dim/P_dom"/>
</dbReference>
<feature type="transmembrane region" description="Helical" evidence="16">
    <location>
        <begin position="304"/>
        <end position="323"/>
    </location>
</feature>
<dbReference type="InterPro" id="IPR003594">
    <property type="entry name" value="HATPase_dom"/>
</dbReference>
<dbReference type="FunFam" id="3.30.565.10:FF:000023">
    <property type="entry name" value="PAS domain-containing sensor histidine kinase"/>
    <property type="match status" value="1"/>
</dbReference>
<dbReference type="Proteomes" id="UP000070449">
    <property type="component" value="Unassembled WGS sequence"/>
</dbReference>
<dbReference type="NCBIfam" id="TIGR00229">
    <property type="entry name" value="sensory_box"/>
    <property type="match status" value="1"/>
</dbReference>
<evidence type="ECO:0000256" key="13">
    <source>
        <dbReference type="ARBA" id="ARBA00023012"/>
    </source>
</evidence>
<dbReference type="Gene3D" id="3.30.450.20">
    <property type="entry name" value="PAS domain"/>
    <property type="match status" value="1"/>
</dbReference>
<dbReference type="InterPro" id="IPR005467">
    <property type="entry name" value="His_kinase_dom"/>
</dbReference>
<dbReference type="InterPro" id="IPR035965">
    <property type="entry name" value="PAS-like_dom_sf"/>
</dbReference>
<evidence type="ECO:0000256" key="4">
    <source>
        <dbReference type="ARBA" id="ARBA00012438"/>
    </source>
</evidence>
<evidence type="ECO:0000256" key="8">
    <source>
        <dbReference type="ARBA" id="ARBA00022692"/>
    </source>
</evidence>
<evidence type="ECO:0000256" key="3">
    <source>
        <dbReference type="ARBA" id="ARBA00004314"/>
    </source>
</evidence>
<keyword evidence="9" id="KW-0547">Nucleotide-binding</keyword>
<dbReference type="InterPro" id="IPR036097">
    <property type="entry name" value="HisK_dim/P_sf"/>
</dbReference>
<accession>A0A136KJX4</accession>
<dbReference type="SMART" id="SM00091">
    <property type="entry name" value="PAS"/>
    <property type="match status" value="1"/>
</dbReference>
<dbReference type="InterPro" id="IPR003660">
    <property type="entry name" value="HAMP_dom"/>
</dbReference>
<dbReference type="SUPFAM" id="SSF55874">
    <property type="entry name" value="ATPase domain of HSP90 chaperone/DNA topoisomerase II/histidine kinase"/>
    <property type="match status" value="1"/>
</dbReference>
<evidence type="ECO:0000256" key="10">
    <source>
        <dbReference type="ARBA" id="ARBA00022777"/>
    </source>
</evidence>
<dbReference type="EMBL" id="JYPD01000014">
    <property type="protein sequence ID" value="KXK09598.1"/>
    <property type="molecule type" value="Genomic_DNA"/>
</dbReference>
<dbReference type="EC" id="2.7.13.3" evidence="4"/>
<dbReference type="Pfam" id="PF00512">
    <property type="entry name" value="HisKA"/>
    <property type="match status" value="1"/>
</dbReference>
<dbReference type="SUPFAM" id="SSF55785">
    <property type="entry name" value="PYP-like sensor domain (PAS domain)"/>
    <property type="match status" value="1"/>
</dbReference>
<feature type="domain" description="Histidine kinase" evidence="17">
    <location>
        <begin position="562"/>
        <end position="786"/>
    </location>
</feature>
<dbReference type="CDD" id="cd00082">
    <property type="entry name" value="HisKA"/>
    <property type="match status" value="1"/>
</dbReference>
<evidence type="ECO:0000313" key="21">
    <source>
        <dbReference type="Proteomes" id="UP000070449"/>
    </source>
</evidence>
<keyword evidence="11" id="KW-0067">ATP-binding</keyword>
<keyword evidence="7 20" id="KW-0808">Transferase</keyword>
<comment type="catalytic activity">
    <reaction evidence="1">
        <text>ATP + protein L-histidine = ADP + protein N-phospho-L-histidine.</text>
        <dbReference type="EC" id="2.7.13.3"/>
    </reaction>
</comment>
<dbReference type="Gene3D" id="6.10.340.10">
    <property type="match status" value="1"/>
</dbReference>
<feature type="domain" description="PAS" evidence="18">
    <location>
        <begin position="427"/>
        <end position="500"/>
    </location>
</feature>
<dbReference type="PANTHER" id="PTHR42878">
    <property type="entry name" value="TWO-COMPONENT HISTIDINE KINASE"/>
    <property type="match status" value="1"/>
</dbReference>
<evidence type="ECO:0000259" key="17">
    <source>
        <dbReference type="PROSITE" id="PS50109"/>
    </source>
</evidence>
<dbReference type="GO" id="GO:0000155">
    <property type="term" value="F:phosphorelay sensor kinase activity"/>
    <property type="evidence" value="ECO:0007669"/>
    <property type="project" value="InterPro"/>
</dbReference>
<evidence type="ECO:0000256" key="2">
    <source>
        <dbReference type="ARBA" id="ARBA00004236"/>
    </source>
</evidence>
<dbReference type="Gene3D" id="3.30.565.10">
    <property type="entry name" value="Histidine kinase-like ATPase, C-terminal domain"/>
    <property type="match status" value="1"/>
</dbReference>
<evidence type="ECO:0000256" key="15">
    <source>
        <dbReference type="SAM" id="Coils"/>
    </source>
</evidence>
<dbReference type="STRING" id="1617427.UZ20_WS6002000402"/>
<dbReference type="GO" id="GO:0045121">
    <property type="term" value="C:membrane raft"/>
    <property type="evidence" value="ECO:0007669"/>
    <property type="project" value="UniProtKB-SubCell"/>
</dbReference>
<comment type="subcellular location">
    <subcellularLocation>
        <location evidence="2">Cell membrane</location>
    </subcellularLocation>
    <subcellularLocation>
        <location evidence="3">Membrane raft</location>
        <topology evidence="3">Multi-pass membrane protein</topology>
    </subcellularLocation>
</comment>
<comment type="caution">
    <text evidence="20">The sequence shown here is derived from an EMBL/GenBank/DDBJ whole genome shotgun (WGS) entry which is preliminary data.</text>
</comment>
<evidence type="ECO:0000256" key="7">
    <source>
        <dbReference type="ARBA" id="ARBA00022679"/>
    </source>
</evidence>
<name>A0A136KJX4_9BACT</name>
<reference evidence="20 21" key="1">
    <citation type="submission" date="2015-02" db="EMBL/GenBank/DDBJ databases">
        <title>Improved understanding of the partial-nitritation anammox process through 23 genomes representing the majority of the microbial community.</title>
        <authorList>
            <person name="Speth D.R."/>
            <person name="In T Zandt M."/>
            <person name="Guerrero Cruz S."/>
            <person name="Jetten M.S."/>
            <person name="Dutilh B.E."/>
        </authorList>
    </citation>
    <scope>NUCLEOTIDE SEQUENCE [LARGE SCALE GENOMIC DNA]</scope>
    <source>
        <strain evidence="20">OLB21</strain>
    </source>
</reference>
<dbReference type="CDD" id="cd06225">
    <property type="entry name" value="HAMP"/>
    <property type="match status" value="1"/>
</dbReference>
<dbReference type="CDD" id="cd00130">
    <property type="entry name" value="PAS"/>
    <property type="match status" value="1"/>
</dbReference>
<keyword evidence="14 16" id="KW-0472">Membrane</keyword>
<organism evidence="20 21">
    <name type="scientific">candidate division WS6 bacterium OLB21</name>
    <dbReference type="NCBI Taxonomy" id="1617427"/>
    <lineage>
        <taxon>Bacteria</taxon>
        <taxon>Candidatus Dojkabacteria</taxon>
    </lineage>
</organism>
<sequence>MKIKLSTKVTLILSLTLGLGMSVLAYFSIQNQTSLALDQSINESVSTTAVRARAITTALQQIEKEVGMLATHIVKHTTTLGSLDNMPQEVIDNDFNTFIQYKNYLSRIFLLDSQGNPLYDFKNPSFLQNEQSIEDVYDLIKHADPFLVLSDLEEGQTISDYFTYQYNNELITEVYFIRPIALSGNTTAYIVFLVDINLTPFINETSSNNRFAEYIVSDSGTILATNSQIYRVDSFKVGENIYNILDDKLYSLQNNIRDTFILDASLYSFERVVFPSLDSDYWLVIKEIPEEVILSGVYRLRDQLILSNLVLFLVVFLVVSLLTRTIVKPIESITGTVTQIARGNLTNRVEVRSNDEIGLLAKSVNAMAKDLQEMNQNLEMRVQSATAKLTNKVSKLEESNARLSEIKMAIMNVMEDVELARKVSEEEKARTEAFLGSIGEGILAVDRQGNLIMANPAAIAMLGVDPSKAIGRPVSKVMNILGKDAKGNILKLAKTPIEEAVALQTNKTGEYYLLSSNGVRIPIASTVSMVVFQNKIIGAVEIMRDITQSKQIDLAKSEFVSMVSHQLRTPITTISWYIEMLMQDFDSKYSGSDKEYITEIKQATERMLDLINSLLDVSRIELGTLPITPTEINISKLAENIIKEFNYLVQEKNIILNNNFSDQIQTIRADEKLLRMIMSNLLSNALKYTPNGGTVSFDILKQSSDDSKEEILIKISDTGYGIPKDQQDRVFEKMFRADNIKQLDVSGSGLGLYIVKSMVDKFNGKIWFESEVGKGSTFYVTIPLSGMEQVEGSAPIIK</sequence>
<dbReference type="PROSITE" id="PS50885">
    <property type="entry name" value="HAMP"/>
    <property type="match status" value="1"/>
</dbReference>
<dbReference type="GO" id="GO:0030295">
    <property type="term" value="F:protein kinase activator activity"/>
    <property type="evidence" value="ECO:0007669"/>
    <property type="project" value="TreeGrafter"/>
</dbReference>
<dbReference type="Pfam" id="PF13426">
    <property type="entry name" value="PAS_9"/>
    <property type="match status" value="1"/>
</dbReference>
<dbReference type="SUPFAM" id="SSF47384">
    <property type="entry name" value="Homodimeric domain of signal transducing histidine kinase"/>
    <property type="match status" value="1"/>
</dbReference>
<dbReference type="Gene3D" id="1.10.287.130">
    <property type="match status" value="1"/>
</dbReference>
<dbReference type="AlphaFoldDB" id="A0A136KJX4"/>
<dbReference type="InterPro" id="IPR004358">
    <property type="entry name" value="Sig_transdc_His_kin-like_C"/>
</dbReference>
<feature type="domain" description="HAMP" evidence="19">
    <location>
        <begin position="324"/>
        <end position="376"/>
    </location>
</feature>
<keyword evidence="13" id="KW-0902">Two-component regulatory system</keyword>